<evidence type="ECO:0000313" key="2">
    <source>
        <dbReference type="Proteomes" id="UP001209878"/>
    </source>
</evidence>
<dbReference type="EMBL" id="JAODUO010000907">
    <property type="protein sequence ID" value="KAK2173069.1"/>
    <property type="molecule type" value="Genomic_DNA"/>
</dbReference>
<protein>
    <submittedName>
        <fullName evidence="1">Uncharacterized protein</fullName>
    </submittedName>
</protein>
<proteinExistence type="predicted"/>
<sequence>MSLSLAGQPQPAIDGLFIRVPSSTSAKRESPDRCCVTRPPTAATVVRTASQPPLLHARRMQSVVYSGSHYARLGLVGVLRFNHCVRSRKAVSNRQTTGIITTKVLSSDFLCC</sequence>
<gene>
    <name evidence="1" type="ORF">NP493_905g00057</name>
</gene>
<accession>A0AAD9KKZ8</accession>
<comment type="caution">
    <text evidence="1">The sequence shown here is derived from an EMBL/GenBank/DDBJ whole genome shotgun (WGS) entry which is preliminary data.</text>
</comment>
<dbReference type="AlphaFoldDB" id="A0AAD9KKZ8"/>
<organism evidence="1 2">
    <name type="scientific">Ridgeia piscesae</name>
    <name type="common">Tubeworm</name>
    <dbReference type="NCBI Taxonomy" id="27915"/>
    <lineage>
        <taxon>Eukaryota</taxon>
        <taxon>Metazoa</taxon>
        <taxon>Spiralia</taxon>
        <taxon>Lophotrochozoa</taxon>
        <taxon>Annelida</taxon>
        <taxon>Polychaeta</taxon>
        <taxon>Sedentaria</taxon>
        <taxon>Canalipalpata</taxon>
        <taxon>Sabellida</taxon>
        <taxon>Siboglinidae</taxon>
        <taxon>Ridgeia</taxon>
    </lineage>
</organism>
<evidence type="ECO:0000313" key="1">
    <source>
        <dbReference type="EMBL" id="KAK2173069.1"/>
    </source>
</evidence>
<dbReference type="Proteomes" id="UP001209878">
    <property type="component" value="Unassembled WGS sequence"/>
</dbReference>
<reference evidence="1" key="1">
    <citation type="journal article" date="2023" name="Mol. Biol. Evol.">
        <title>Third-Generation Sequencing Reveals the Adaptive Role of the Epigenome in Three Deep-Sea Polychaetes.</title>
        <authorList>
            <person name="Perez M."/>
            <person name="Aroh O."/>
            <person name="Sun Y."/>
            <person name="Lan Y."/>
            <person name="Juniper S.K."/>
            <person name="Young C.R."/>
            <person name="Angers B."/>
            <person name="Qian P.Y."/>
        </authorList>
    </citation>
    <scope>NUCLEOTIDE SEQUENCE</scope>
    <source>
        <strain evidence="1">R07B-5</strain>
    </source>
</reference>
<keyword evidence="2" id="KW-1185">Reference proteome</keyword>
<name>A0AAD9KKZ8_RIDPI</name>